<evidence type="ECO:0000256" key="1">
    <source>
        <dbReference type="SAM" id="MobiDB-lite"/>
    </source>
</evidence>
<dbReference type="EMBL" id="BCWF01000017">
    <property type="protein sequence ID" value="GAT23481.1"/>
    <property type="molecule type" value="Genomic_DNA"/>
</dbReference>
<sequence>MHKIKGPRDRARREPGRGRERQLSKLQRWGQEGTVLSAGSALGRMFRLKSHQGNGRRPKETLQLDQL</sequence>
<proteinExistence type="predicted"/>
<feature type="compositionally biased region" description="Basic and acidic residues" evidence="1">
    <location>
        <begin position="1"/>
        <end position="23"/>
    </location>
</feature>
<reference evidence="2 3" key="1">
    <citation type="journal article" date="2016" name="DNA Res.">
        <title>Genome sequence of Aspergillus luchuensis NBRC 4314.</title>
        <authorList>
            <person name="Yamada O."/>
            <person name="Machida M."/>
            <person name="Hosoyama A."/>
            <person name="Goto M."/>
            <person name="Takahashi T."/>
            <person name="Futagami T."/>
            <person name="Yamagata Y."/>
            <person name="Takeuchi M."/>
            <person name="Kobayashi T."/>
            <person name="Koike H."/>
            <person name="Abe K."/>
            <person name="Asai K."/>
            <person name="Arita M."/>
            <person name="Fujita N."/>
            <person name="Fukuda K."/>
            <person name="Higa K."/>
            <person name="Horikawa H."/>
            <person name="Ishikawa T."/>
            <person name="Jinno K."/>
            <person name="Kato Y."/>
            <person name="Kirimura K."/>
            <person name="Mizutani O."/>
            <person name="Nakasone K."/>
            <person name="Sano M."/>
            <person name="Shiraishi Y."/>
            <person name="Tsukahara M."/>
            <person name="Gomi K."/>
        </authorList>
    </citation>
    <scope>NUCLEOTIDE SEQUENCE [LARGE SCALE GENOMIC DNA]</scope>
    <source>
        <strain evidence="2 3">RIB 2604</strain>
    </source>
</reference>
<protein>
    <submittedName>
        <fullName evidence="2">Tannase</fullName>
    </submittedName>
</protein>
<feature type="region of interest" description="Disordered" evidence="1">
    <location>
        <begin position="1"/>
        <end position="32"/>
    </location>
</feature>
<dbReference type="Proteomes" id="UP000075230">
    <property type="component" value="Unassembled WGS sequence"/>
</dbReference>
<reference evidence="3" key="2">
    <citation type="submission" date="2016-02" db="EMBL/GenBank/DDBJ databases">
        <title>Genome sequencing of Aspergillus luchuensis NBRC 4314.</title>
        <authorList>
            <person name="Yamada O."/>
        </authorList>
    </citation>
    <scope>NUCLEOTIDE SEQUENCE [LARGE SCALE GENOMIC DNA]</scope>
    <source>
        <strain evidence="3">RIB 2604</strain>
    </source>
</reference>
<comment type="caution">
    <text evidence="2">The sequence shown here is derived from an EMBL/GenBank/DDBJ whole genome shotgun (WGS) entry which is preliminary data.</text>
</comment>
<feature type="compositionally biased region" description="Basic and acidic residues" evidence="1">
    <location>
        <begin position="57"/>
        <end position="67"/>
    </location>
</feature>
<name>A0A146FDH5_ASPKA</name>
<accession>A0A146FDH5</accession>
<dbReference type="AlphaFoldDB" id="A0A146FDH5"/>
<evidence type="ECO:0000313" key="3">
    <source>
        <dbReference type="Proteomes" id="UP000075230"/>
    </source>
</evidence>
<evidence type="ECO:0000313" key="2">
    <source>
        <dbReference type="EMBL" id="GAT23481.1"/>
    </source>
</evidence>
<feature type="region of interest" description="Disordered" evidence="1">
    <location>
        <begin position="48"/>
        <end position="67"/>
    </location>
</feature>
<organism evidence="2 3">
    <name type="scientific">Aspergillus kawachii</name>
    <name type="common">White koji mold</name>
    <name type="synonym">Aspergillus awamori var. kawachi</name>
    <dbReference type="NCBI Taxonomy" id="1069201"/>
    <lineage>
        <taxon>Eukaryota</taxon>
        <taxon>Fungi</taxon>
        <taxon>Dikarya</taxon>
        <taxon>Ascomycota</taxon>
        <taxon>Pezizomycotina</taxon>
        <taxon>Eurotiomycetes</taxon>
        <taxon>Eurotiomycetidae</taxon>
        <taxon>Eurotiales</taxon>
        <taxon>Aspergillaceae</taxon>
        <taxon>Aspergillus</taxon>
        <taxon>Aspergillus subgen. Circumdati</taxon>
    </lineage>
</organism>
<gene>
    <name evidence="2" type="ORF">RIB2604_01706200</name>
</gene>